<protein>
    <submittedName>
        <fullName evidence="7">Transmembrane nucleoporin</fullName>
    </submittedName>
</protein>
<keyword evidence="5 6" id="KW-0472">Membrane</keyword>
<sequence length="265" mass="30154">MSDRTQQQQQQTTTLQARLKRTVLRLQFVWFAGHLLTVISAALFVALGLFAPRSRSYYFALYGTLLSYGIILYKSYGLPQFNTEYLQRLVRDENTQYFVLALLWTTSAPLSVALIPYATFSVLHVLNYTRNELIPNLVGQGPRSTAMMQAISKFVQSNHAKAIYFVANAEVWVIMPATIVTIFTGHTSLFTPVVYAQFLSFRYAFSPVTKLVFGQLDQTLDRYLMSNMSLPEWLRSAVRKTRDVVVYYGDLEARARAQAAAQQGR</sequence>
<accession>A0ABR4MWT9</accession>
<evidence type="ECO:0000313" key="8">
    <source>
        <dbReference type="Proteomes" id="UP001527925"/>
    </source>
</evidence>
<feature type="transmembrane region" description="Helical" evidence="6">
    <location>
        <begin position="97"/>
        <end position="118"/>
    </location>
</feature>
<gene>
    <name evidence="7" type="primary">POM33</name>
    <name evidence="7" type="ORF">HK105_208789</name>
</gene>
<dbReference type="InterPro" id="IPR051645">
    <property type="entry name" value="PER33/POM33_regulator"/>
</dbReference>
<keyword evidence="8" id="KW-1185">Reference proteome</keyword>
<evidence type="ECO:0000256" key="3">
    <source>
        <dbReference type="ARBA" id="ARBA00022692"/>
    </source>
</evidence>
<feature type="transmembrane region" description="Helical" evidence="6">
    <location>
        <begin position="171"/>
        <end position="195"/>
    </location>
</feature>
<evidence type="ECO:0000313" key="7">
    <source>
        <dbReference type="EMBL" id="KAL2911732.1"/>
    </source>
</evidence>
<dbReference type="PANTHER" id="PTHR12703:SF4">
    <property type="entry name" value="TRANSMEMBRANE PROTEIN 33"/>
    <property type="match status" value="1"/>
</dbReference>
<keyword evidence="3 6" id="KW-0812">Transmembrane</keyword>
<name>A0ABR4MWT9_9FUNG</name>
<feature type="transmembrane region" description="Helical" evidence="6">
    <location>
        <begin position="57"/>
        <end position="76"/>
    </location>
</feature>
<reference evidence="7 8" key="1">
    <citation type="submission" date="2023-09" db="EMBL/GenBank/DDBJ databases">
        <title>Pangenome analysis of Batrachochytrium dendrobatidis and related Chytrids.</title>
        <authorList>
            <person name="Yacoub M.N."/>
            <person name="Stajich J.E."/>
            <person name="James T.Y."/>
        </authorList>
    </citation>
    <scope>NUCLEOTIDE SEQUENCE [LARGE SCALE GENOMIC DNA]</scope>
    <source>
        <strain evidence="7 8">JEL0888</strain>
    </source>
</reference>
<keyword evidence="4 6" id="KW-1133">Transmembrane helix</keyword>
<proteinExistence type="inferred from homology"/>
<feature type="transmembrane region" description="Helical" evidence="6">
    <location>
        <begin position="28"/>
        <end position="51"/>
    </location>
</feature>
<organism evidence="7 8">
    <name type="scientific">Polyrhizophydium stewartii</name>
    <dbReference type="NCBI Taxonomy" id="2732419"/>
    <lineage>
        <taxon>Eukaryota</taxon>
        <taxon>Fungi</taxon>
        <taxon>Fungi incertae sedis</taxon>
        <taxon>Chytridiomycota</taxon>
        <taxon>Chytridiomycota incertae sedis</taxon>
        <taxon>Chytridiomycetes</taxon>
        <taxon>Rhizophydiales</taxon>
        <taxon>Rhizophydiales incertae sedis</taxon>
        <taxon>Polyrhizophydium</taxon>
    </lineage>
</organism>
<evidence type="ECO:0000256" key="6">
    <source>
        <dbReference type="SAM" id="Phobius"/>
    </source>
</evidence>
<evidence type="ECO:0000256" key="1">
    <source>
        <dbReference type="ARBA" id="ARBA00004141"/>
    </source>
</evidence>
<comment type="subcellular location">
    <subcellularLocation>
        <location evidence="1">Membrane</location>
        <topology evidence="1">Multi-pass membrane protein</topology>
    </subcellularLocation>
</comment>
<evidence type="ECO:0000256" key="2">
    <source>
        <dbReference type="ARBA" id="ARBA00007322"/>
    </source>
</evidence>
<dbReference type="Pfam" id="PF03661">
    <property type="entry name" value="TMEM33_Pom33"/>
    <property type="match status" value="1"/>
</dbReference>
<dbReference type="PANTHER" id="PTHR12703">
    <property type="entry name" value="TRANSMEMBRANE PROTEIN 33"/>
    <property type="match status" value="1"/>
</dbReference>
<dbReference type="Proteomes" id="UP001527925">
    <property type="component" value="Unassembled WGS sequence"/>
</dbReference>
<comment type="caution">
    <text evidence="7">The sequence shown here is derived from an EMBL/GenBank/DDBJ whole genome shotgun (WGS) entry which is preliminary data.</text>
</comment>
<evidence type="ECO:0000256" key="4">
    <source>
        <dbReference type="ARBA" id="ARBA00022989"/>
    </source>
</evidence>
<evidence type="ECO:0000256" key="5">
    <source>
        <dbReference type="ARBA" id="ARBA00023136"/>
    </source>
</evidence>
<dbReference type="EMBL" id="JADGIZ020000089">
    <property type="protein sequence ID" value="KAL2911732.1"/>
    <property type="molecule type" value="Genomic_DNA"/>
</dbReference>
<comment type="similarity">
    <text evidence="2">Belongs to the PER33/POM33 family.</text>
</comment>
<dbReference type="InterPro" id="IPR005344">
    <property type="entry name" value="TMEM33/Pom33"/>
</dbReference>